<keyword evidence="2" id="KW-0813">Transport</keyword>
<dbReference type="InterPro" id="IPR011701">
    <property type="entry name" value="MFS"/>
</dbReference>
<feature type="transmembrane region" description="Helical" evidence="7">
    <location>
        <begin position="114"/>
        <end position="133"/>
    </location>
</feature>
<feature type="transmembrane region" description="Helical" evidence="7">
    <location>
        <begin position="83"/>
        <end position="102"/>
    </location>
</feature>
<gene>
    <name evidence="8" type="ORF">EB796_006075</name>
</gene>
<comment type="caution">
    <text evidence="8">The sequence shown here is derived from an EMBL/GenBank/DDBJ whole genome shotgun (WGS) entry which is preliminary data.</text>
</comment>
<sequence length="328" mass="35048">MMDPSSSSEGTLLLPTESPGSIQSDLSHPEVTSANTDNKVKWTKRQIFIAATLSLMSLAQAVASGIIAPFYPSDAAKKGANSTVVGLVFGVYQLVIFVTSPIYGSIIQKVGAKYMYLSGSFILGGCGLAFGFLDRVPDGPVYIAMCFICRSIEANGAAMMMTAAYSIMAATFPHDVGKAIVGGFLLPFEVIGGFVWSCSVISYFTLPKIEKLQQLNVNIFTLLKIPECSVLYISMVSCGMSLSYLGPIFSPYMKATFPNISIPQIGLLFTIASGIYALLAPVMGYISDKGLEGSLAVIGSLSLQQDFSYLDPILGWQSLSLSAYLKQL</sequence>
<dbReference type="InterPro" id="IPR036259">
    <property type="entry name" value="MFS_trans_sf"/>
</dbReference>
<proteinExistence type="predicted"/>
<feature type="compositionally biased region" description="Polar residues" evidence="6">
    <location>
        <begin position="1"/>
        <end position="10"/>
    </location>
</feature>
<evidence type="ECO:0000256" key="3">
    <source>
        <dbReference type="ARBA" id="ARBA00022692"/>
    </source>
</evidence>
<dbReference type="EMBL" id="VXIV02000852">
    <property type="protein sequence ID" value="KAF6035612.1"/>
    <property type="molecule type" value="Genomic_DNA"/>
</dbReference>
<dbReference type="Pfam" id="PF07690">
    <property type="entry name" value="MFS_1"/>
    <property type="match status" value="1"/>
</dbReference>
<keyword evidence="3 7" id="KW-0812">Transmembrane</keyword>
<feature type="transmembrane region" description="Helical" evidence="7">
    <location>
        <begin position="230"/>
        <end position="253"/>
    </location>
</feature>
<evidence type="ECO:0000256" key="6">
    <source>
        <dbReference type="SAM" id="MobiDB-lite"/>
    </source>
</evidence>
<evidence type="ECO:0000256" key="2">
    <source>
        <dbReference type="ARBA" id="ARBA00022448"/>
    </source>
</evidence>
<dbReference type="GO" id="GO:0016020">
    <property type="term" value="C:membrane"/>
    <property type="evidence" value="ECO:0007669"/>
    <property type="project" value="UniProtKB-SubCell"/>
</dbReference>
<protein>
    <submittedName>
        <fullName evidence="8">SLC18B1</fullName>
    </submittedName>
</protein>
<evidence type="ECO:0000256" key="4">
    <source>
        <dbReference type="ARBA" id="ARBA00022989"/>
    </source>
</evidence>
<keyword evidence="5 7" id="KW-0472">Membrane</keyword>
<keyword evidence="4 7" id="KW-1133">Transmembrane helix</keyword>
<feature type="transmembrane region" description="Helical" evidence="7">
    <location>
        <begin position="179"/>
        <end position="206"/>
    </location>
</feature>
<feature type="transmembrane region" description="Helical" evidence="7">
    <location>
        <begin position="47"/>
        <end position="71"/>
    </location>
</feature>
<dbReference type="PANTHER" id="PTHR23506">
    <property type="entry name" value="GH10249P"/>
    <property type="match status" value="1"/>
</dbReference>
<evidence type="ECO:0000313" key="9">
    <source>
        <dbReference type="Proteomes" id="UP000593567"/>
    </source>
</evidence>
<organism evidence="8 9">
    <name type="scientific">Bugula neritina</name>
    <name type="common">Brown bryozoan</name>
    <name type="synonym">Sertularia neritina</name>
    <dbReference type="NCBI Taxonomy" id="10212"/>
    <lineage>
        <taxon>Eukaryota</taxon>
        <taxon>Metazoa</taxon>
        <taxon>Spiralia</taxon>
        <taxon>Lophotrochozoa</taxon>
        <taxon>Bryozoa</taxon>
        <taxon>Gymnolaemata</taxon>
        <taxon>Cheilostomatida</taxon>
        <taxon>Flustrina</taxon>
        <taxon>Buguloidea</taxon>
        <taxon>Bugulidae</taxon>
        <taxon>Bugula</taxon>
    </lineage>
</organism>
<name>A0A7J7KAB9_BUGNE</name>
<dbReference type="Proteomes" id="UP000593567">
    <property type="component" value="Unassembled WGS sequence"/>
</dbReference>
<feature type="transmembrane region" description="Helical" evidence="7">
    <location>
        <begin position="265"/>
        <end position="287"/>
    </location>
</feature>
<evidence type="ECO:0000256" key="5">
    <source>
        <dbReference type="ARBA" id="ARBA00023136"/>
    </source>
</evidence>
<keyword evidence="9" id="KW-1185">Reference proteome</keyword>
<dbReference type="GO" id="GO:0022857">
    <property type="term" value="F:transmembrane transporter activity"/>
    <property type="evidence" value="ECO:0007669"/>
    <property type="project" value="InterPro"/>
</dbReference>
<feature type="region of interest" description="Disordered" evidence="6">
    <location>
        <begin position="1"/>
        <end position="30"/>
    </location>
</feature>
<dbReference type="AlphaFoldDB" id="A0A7J7KAB9"/>
<evidence type="ECO:0000256" key="1">
    <source>
        <dbReference type="ARBA" id="ARBA00004141"/>
    </source>
</evidence>
<comment type="subcellular location">
    <subcellularLocation>
        <location evidence="1">Membrane</location>
        <topology evidence="1">Multi-pass membrane protein</topology>
    </subcellularLocation>
</comment>
<evidence type="ECO:0000256" key="7">
    <source>
        <dbReference type="SAM" id="Phobius"/>
    </source>
</evidence>
<accession>A0A7J7KAB9</accession>
<dbReference type="Gene3D" id="1.20.1250.20">
    <property type="entry name" value="MFS general substrate transporter like domains"/>
    <property type="match status" value="2"/>
</dbReference>
<dbReference type="OrthoDB" id="497880at2759"/>
<dbReference type="InterPro" id="IPR050930">
    <property type="entry name" value="MFS_Vesicular_Transporter"/>
</dbReference>
<dbReference type="PANTHER" id="PTHR23506:SF26">
    <property type="entry name" value="MFS-TYPE TRANSPORTER SLC18B1"/>
    <property type="match status" value="1"/>
</dbReference>
<feature type="compositionally biased region" description="Polar residues" evidence="6">
    <location>
        <begin position="18"/>
        <end position="30"/>
    </location>
</feature>
<reference evidence="8" key="1">
    <citation type="submission" date="2020-06" db="EMBL/GenBank/DDBJ databases">
        <title>Draft genome of Bugula neritina, a colonial animal packing powerful symbionts and potential medicines.</title>
        <authorList>
            <person name="Rayko M."/>
        </authorList>
    </citation>
    <scope>NUCLEOTIDE SEQUENCE [LARGE SCALE GENOMIC DNA]</scope>
    <source>
        <strain evidence="8">Kwan_BN1</strain>
    </source>
</reference>
<dbReference type="SUPFAM" id="SSF103473">
    <property type="entry name" value="MFS general substrate transporter"/>
    <property type="match status" value="1"/>
</dbReference>
<evidence type="ECO:0000313" key="8">
    <source>
        <dbReference type="EMBL" id="KAF6035612.1"/>
    </source>
</evidence>